<comment type="caution">
    <text evidence="2">The sequence shown here is derived from an EMBL/GenBank/DDBJ whole genome shotgun (WGS) entry which is preliminary data.</text>
</comment>
<dbReference type="Proteomes" id="UP001597252">
    <property type="component" value="Unassembled WGS sequence"/>
</dbReference>
<dbReference type="RefSeq" id="WP_125753025.1">
    <property type="nucleotide sequence ID" value="NZ_JBHTON010000016.1"/>
</dbReference>
<dbReference type="Gene3D" id="3.40.50.1820">
    <property type="entry name" value="alpha/beta hydrolase"/>
    <property type="match status" value="1"/>
</dbReference>
<sequence>MRRFCCLVFLLVISWVTVPQTAVHATTQPVTVYLHGHNGNRHSMLALMAAAKRQKQATPALVMTVSAAGQVTCYGQLTAHTPRPLVQVVFLDRHELDYHRLRRWLYNVLATLNSRYGVRQVNLVAHSLGNTAVLFYLLRWGNDAHLPQVAKWVSIAGNFDGIAGMHLQPQHNHLNANGRPHLLAPAFRQAMLWRDRFPAVAILNIYGNLADGSASDGRILNASSRALGFLVAGRAASYTERRFSGPAAQHSRLRENPQVATAANDFLWPASVRSN</sequence>
<accession>A0ABW4E6S4</accession>
<gene>
    <name evidence="2" type="ORF">ACFQ5J_06425</name>
</gene>
<dbReference type="Pfam" id="PF06028">
    <property type="entry name" value="DUF915"/>
    <property type="match status" value="1"/>
</dbReference>
<protein>
    <submittedName>
        <fullName evidence="2">Alpha/beta hydrolase</fullName>
    </submittedName>
</protein>
<keyword evidence="1" id="KW-0732">Signal</keyword>
<feature type="signal peptide" evidence="1">
    <location>
        <begin position="1"/>
        <end position="21"/>
    </location>
</feature>
<evidence type="ECO:0000313" key="2">
    <source>
        <dbReference type="EMBL" id="MFD1484861.1"/>
    </source>
</evidence>
<dbReference type="InterPro" id="IPR010315">
    <property type="entry name" value="DUF915_hydro-like"/>
</dbReference>
<dbReference type="InterPro" id="IPR029058">
    <property type="entry name" value="AB_hydrolase_fold"/>
</dbReference>
<organism evidence="2 3">
    <name type="scientific">Lacticaseibacillus baoqingensis</name>
    <dbReference type="NCBI Taxonomy" id="2486013"/>
    <lineage>
        <taxon>Bacteria</taxon>
        <taxon>Bacillati</taxon>
        <taxon>Bacillota</taxon>
        <taxon>Bacilli</taxon>
        <taxon>Lactobacillales</taxon>
        <taxon>Lactobacillaceae</taxon>
        <taxon>Lacticaseibacillus</taxon>
    </lineage>
</organism>
<keyword evidence="3" id="KW-1185">Reference proteome</keyword>
<dbReference type="GO" id="GO:0016787">
    <property type="term" value="F:hydrolase activity"/>
    <property type="evidence" value="ECO:0007669"/>
    <property type="project" value="UniProtKB-KW"/>
</dbReference>
<reference evidence="3" key="1">
    <citation type="journal article" date="2019" name="Int. J. Syst. Evol. Microbiol.">
        <title>The Global Catalogue of Microorganisms (GCM) 10K type strain sequencing project: providing services to taxonomists for standard genome sequencing and annotation.</title>
        <authorList>
            <consortium name="The Broad Institute Genomics Platform"/>
            <consortium name="The Broad Institute Genome Sequencing Center for Infectious Disease"/>
            <person name="Wu L."/>
            <person name="Ma J."/>
        </authorList>
    </citation>
    <scope>NUCLEOTIDE SEQUENCE [LARGE SCALE GENOMIC DNA]</scope>
    <source>
        <strain evidence="3">CCM 8903</strain>
    </source>
</reference>
<evidence type="ECO:0000313" key="3">
    <source>
        <dbReference type="Proteomes" id="UP001597252"/>
    </source>
</evidence>
<name>A0ABW4E6S4_9LACO</name>
<keyword evidence="2" id="KW-0378">Hydrolase</keyword>
<proteinExistence type="predicted"/>
<feature type="chain" id="PRO_5045379370" evidence="1">
    <location>
        <begin position="22"/>
        <end position="275"/>
    </location>
</feature>
<dbReference type="SUPFAM" id="SSF53474">
    <property type="entry name" value="alpha/beta-Hydrolases"/>
    <property type="match status" value="1"/>
</dbReference>
<dbReference type="EMBL" id="JBHTON010000016">
    <property type="protein sequence ID" value="MFD1484861.1"/>
    <property type="molecule type" value="Genomic_DNA"/>
</dbReference>
<evidence type="ECO:0000256" key="1">
    <source>
        <dbReference type="SAM" id="SignalP"/>
    </source>
</evidence>